<reference evidence="4 5" key="1">
    <citation type="journal article" date="2013" name="Genome Announc.">
        <title>Complete Genome Sequence of Mycoplasma putrefaciens Strain 9231, One of the Agents of Contagious Agalactia in Goats.</title>
        <authorList>
            <person name="Dupuy V."/>
            <person name="Sirand-Pugnet P."/>
            <person name="Baranowski E."/>
            <person name="Barre A."/>
            <person name="Breton M."/>
            <person name="Couture C."/>
            <person name="Dordet-Frisoni E."/>
            <person name="Gaurivaud P."/>
            <person name="Jacob D."/>
            <person name="Lemaitre C."/>
            <person name="Manso-Silvan L."/>
            <person name="Nikolski M."/>
            <person name="Nouvel L.X."/>
            <person name="Poumarat F."/>
            <person name="Tardy F."/>
            <person name="Thebault P."/>
            <person name="Theil S."/>
            <person name="Citti C."/>
            <person name="Blanchard A."/>
            <person name="Thiaucourt F."/>
        </authorList>
    </citation>
    <scope>NUCLEOTIDE SEQUENCE [LARGE SCALE GENOMIC DNA]</scope>
    <source>
        <strain evidence="4">Mput9231</strain>
    </source>
</reference>
<dbReference type="PATRIC" id="fig|1292033.3.peg.191"/>
<dbReference type="OrthoDB" id="400200at2"/>
<gene>
    <name evidence="4" type="ORF">MPUT9231_2030</name>
</gene>
<protein>
    <recommendedName>
        <fullName evidence="6">ICEF-II</fullName>
    </recommendedName>
</protein>
<evidence type="ECO:0000313" key="4">
    <source>
        <dbReference type="EMBL" id="AGJ90636.1"/>
    </source>
</evidence>
<dbReference type="KEGG" id="mput:MPUT9231_2030"/>
<dbReference type="HOGENOM" id="CLU_247990_0_0_14"/>
<accession>M9WCS6</accession>
<keyword evidence="2" id="KW-0812">Transmembrane</keyword>
<dbReference type="RefSeq" id="WP_015587272.1">
    <property type="nucleotide sequence ID" value="NC_021083.1"/>
</dbReference>
<evidence type="ECO:0000256" key="2">
    <source>
        <dbReference type="SAM" id="Phobius"/>
    </source>
</evidence>
<dbReference type="Proteomes" id="UP000012984">
    <property type="component" value="Chromosome"/>
</dbReference>
<keyword evidence="2" id="KW-1133">Transmembrane helix</keyword>
<organism evidence="4 5">
    <name type="scientific">Mycoplasma putrefaciens Mput9231</name>
    <dbReference type="NCBI Taxonomy" id="1292033"/>
    <lineage>
        <taxon>Bacteria</taxon>
        <taxon>Bacillati</taxon>
        <taxon>Mycoplasmatota</taxon>
        <taxon>Mollicutes</taxon>
        <taxon>Mycoplasmataceae</taxon>
        <taxon>Mycoplasma</taxon>
    </lineage>
</organism>
<evidence type="ECO:0000256" key="3">
    <source>
        <dbReference type="SAM" id="SignalP"/>
    </source>
</evidence>
<evidence type="ECO:0000313" key="5">
    <source>
        <dbReference type="Proteomes" id="UP000012984"/>
    </source>
</evidence>
<sequence>MNKNIFLLPSTILASPLLTAYSVLTNSDSINDNLSRSRYYDFPDKYLQTSTRYEEKEFSSEISLNDDTKMWLPNINGWSSGELDDIFPINKKYHNWKLTNTSIREGQYIDDIIDGGIIWVSGSGTANGIELRLNSNSTSNMLSQIRDNLQNNKDDVAQRVQNIFNSLSTNDIYGITVDLKAEDYSLNLSQARFSGRYTWTVSDNDPSLKRIVVHFKYREPVTVFDKRRDYQNSWNKWRNEILASRSYLTIDSDTGGNLETQLDAEQRIKKFKTNREFLDETIAKLNQQANNNLTLQYEQTSTDLISLYLTGDSFREKLAENIRINLNPTKKYQIQEIHKRLTISLGKWVDFNNHTTRLVDDVLVQDPSVKIVENGQNLNAGKWIAHAPLGVSFNALKDETEIVKINGKRIDVLNQKFETTLRDNRKDSKDNEREYDYGYQPKEEDTKTSENSHAKNEYKIEIIKYKPNTGNKVIEFSWIKTLVIESHSSEMDFKWYAWDPEQNPHQKSLIEKFERDQDGEIKKDSNGNPVKNPKYDPKIDPKTGTKKELVWFDFNTHKPWDDSKITSSDKNYYKITHLPDKSKTLFAPHTDESDLDRGVIMEAVVIGKGALREISDNVKGYRVHRLDKTGQFIEVEEDKFTKEFKNGASENSYYSTEGIWLFASETDKAITNFKIVYITDKENPDGYFTDYVTQSANTIKSLWQTKQGREFNNYLLNNKMKQNEILSLKYEEAMEHYKQYINYLYLKDEWERHLEISPKFKVFNEQITTNEFENNYIKKPKVFETKYLDDFKYKNLVNISKIEFNQDKTGIYVYFKLKTNEAKYYLSASKYFLPIKFKDINLANKQTINLNVDSEYIYRVAKQNTRTDFLSKIELNKLFKNQKDELAKLEVSTTFNGLNNKLTINTNLKDQYKGLYVIQPTNSFSLIVDKFKDQSTNSKDKNIFENIRLKNINLGGIEDIQKAKEFIKNKLKQAIPSLTLDKDYAIRNLDIVVEKLKHAQTSISETNPIRYETLILEAISPRFGRTTVNIANTINRRLAKDFDLAKKKLSNITVNENKLSKLRKTIIEKIDQQFKNDDLELGLDLQITNLEQGLAILSQGKGSEFVFNISGLNNYRILNSTSVKVRNNAKFVVDDEDRNYKPGDENNPEKAILYDLSIINLELSFTDHIASELRQKIVDEIKRELANKYSLTHQKHYSFNIDELNLIVKELIKKNDITNTNMVKLYPIAGITKNIASIRINNTNKFFDPVDDTDKPIQDSEAIAASKKRLLLIYIPLAIFGFSSTGLLGWFIYMRKFRKKLLNVLTTIYLFDKLDL</sequence>
<dbReference type="NCBIfam" id="NF045892">
    <property type="entry name" value="ICE_Mbov_0399"/>
    <property type="match status" value="1"/>
</dbReference>
<dbReference type="EMBL" id="CP004357">
    <property type="protein sequence ID" value="AGJ90636.1"/>
    <property type="molecule type" value="Genomic_DNA"/>
</dbReference>
<dbReference type="eggNOG" id="ENOG5033TQP">
    <property type="taxonomic scope" value="Bacteria"/>
</dbReference>
<keyword evidence="5" id="KW-1185">Reference proteome</keyword>
<evidence type="ECO:0000256" key="1">
    <source>
        <dbReference type="SAM" id="MobiDB-lite"/>
    </source>
</evidence>
<name>M9WCS6_9MOLU</name>
<feature type="chain" id="PRO_5004103707" description="ICEF-II" evidence="3">
    <location>
        <begin position="21"/>
        <end position="1316"/>
    </location>
</feature>
<evidence type="ECO:0008006" key="6">
    <source>
        <dbReference type="Google" id="ProtNLM"/>
    </source>
</evidence>
<feature type="region of interest" description="Disordered" evidence="1">
    <location>
        <begin position="423"/>
        <end position="453"/>
    </location>
</feature>
<proteinExistence type="predicted"/>
<feature type="region of interest" description="Disordered" evidence="1">
    <location>
        <begin position="519"/>
        <end position="539"/>
    </location>
</feature>
<keyword evidence="3" id="KW-0732">Signal</keyword>
<feature type="signal peptide" evidence="3">
    <location>
        <begin position="1"/>
        <end position="20"/>
    </location>
</feature>
<feature type="transmembrane region" description="Helical" evidence="2">
    <location>
        <begin position="1271"/>
        <end position="1293"/>
    </location>
</feature>
<keyword evidence="2" id="KW-0472">Membrane</keyword>